<gene>
    <name evidence="2" type="ORF">Pmar_PMAR008048</name>
</gene>
<dbReference type="OrthoDB" id="10296432at2759"/>
<organism evidence="3">
    <name type="scientific">Perkinsus marinus (strain ATCC 50983 / TXsc)</name>
    <dbReference type="NCBI Taxonomy" id="423536"/>
    <lineage>
        <taxon>Eukaryota</taxon>
        <taxon>Sar</taxon>
        <taxon>Alveolata</taxon>
        <taxon>Perkinsozoa</taxon>
        <taxon>Perkinsea</taxon>
        <taxon>Perkinsida</taxon>
        <taxon>Perkinsidae</taxon>
        <taxon>Perkinsus</taxon>
    </lineage>
</organism>
<dbReference type="Proteomes" id="UP000007800">
    <property type="component" value="Unassembled WGS sequence"/>
</dbReference>
<protein>
    <submittedName>
        <fullName evidence="2">Uncharacterized protein</fullName>
    </submittedName>
</protein>
<reference evidence="2 3" key="1">
    <citation type="submission" date="2008-07" db="EMBL/GenBank/DDBJ databases">
        <authorList>
            <person name="El-Sayed N."/>
            <person name="Caler E."/>
            <person name="Inman J."/>
            <person name="Amedeo P."/>
            <person name="Hass B."/>
            <person name="Wortman J."/>
        </authorList>
    </citation>
    <scope>NUCLEOTIDE SEQUENCE [LARGE SCALE GENOMIC DNA]</scope>
    <source>
        <strain evidence="3">ATCC 50983 / TXsc</strain>
    </source>
</reference>
<feature type="signal peptide" evidence="1">
    <location>
        <begin position="1"/>
        <end position="19"/>
    </location>
</feature>
<name>C5L5X3_PERM5</name>
<proteinExistence type="predicted"/>
<dbReference type="EMBL" id="GG679594">
    <property type="protein sequence ID" value="EER07870.1"/>
    <property type="molecule type" value="Genomic_DNA"/>
</dbReference>
<keyword evidence="3" id="KW-1185">Reference proteome</keyword>
<evidence type="ECO:0000313" key="2">
    <source>
        <dbReference type="EMBL" id="EER07870.1"/>
    </source>
</evidence>
<dbReference type="GeneID" id="9043316"/>
<keyword evidence="1" id="KW-0732">Signal</keyword>
<accession>C5L5X3</accession>
<sequence>MPLACGSLWLATVMEAALGLPDIPFQITADYPPGCYGGPGPGEGSNITDMLAPSCIYNMKGYATDAVYREAAGIILNTNRAGYYDGMLLNLTVSNLPGTLKPDILVETDGWAHLSVGDETRDFWWNPSQGKIIYGPKPVEVSAKVATIDSGTLPNNVSTWSSWDSLTGTAHGNGLHLICTHKCSSNVPNSEFYTAQEILMKKVEGGWNYLVMYNFRDNSRKLEDYNKYVISGDLQDVNIV</sequence>
<evidence type="ECO:0000313" key="3">
    <source>
        <dbReference type="Proteomes" id="UP000007800"/>
    </source>
</evidence>
<feature type="chain" id="PRO_5002954837" evidence="1">
    <location>
        <begin position="20"/>
        <end position="240"/>
    </location>
</feature>
<dbReference type="RefSeq" id="XP_002776054.1">
    <property type="nucleotide sequence ID" value="XM_002776008.1"/>
</dbReference>
<evidence type="ECO:0000256" key="1">
    <source>
        <dbReference type="SAM" id="SignalP"/>
    </source>
</evidence>
<dbReference type="AlphaFoldDB" id="C5L5X3"/>
<dbReference type="OMA" id="LNTNRAG"/>
<dbReference type="InParanoid" id="C5L5X3"/>